<dbReference type="OrthoDB" id="571278at2"/>
<accession>A0A7U7GAJ1</accession>
<reference evidence="1 2" key="1">
    <citation type="journal article" date="2014" name="ISME J.">
        <title>Candidatus Competibacter-lineage genomes retrieved from metagenomes reveal functional metabolic diversity.</title>
        <authorList>
            <person name="McIlroy S.J."/>
            <person name="Albertsen M."/>
            <person name="Andresen E.K."/>
            <person name="Saunders A.M."/>
            <person name="Kristiansen R."/>
            <person name="Stokholm-Bjerregaard M."/>
            <person name="Nielsen K.L."/>
            <person name="Nielsen P.H."/>
        </authorList>
    </citation>
    <scope>NUCLEOTIDE SEQUENCE [LARGE SCALE GENOMIC DNA]</scope>
    <source>
        <strain evidence="1 2">Run_B_J11</strain>
    </source>
</reference>
<dbReference type="EMBL" id="CBTK010000086">
    <property type="protein sequence ID" value="CDH44601.1"/>
    <property type="molecule type" value="Genomic_DNA"/>
</dbReference>
<dbReference type="AlphaFoldDB" id="A0A7U7GAJ1"/>
<protein>
    <recommendedName>
        <fullName evidence="3">HTH OST-type domain-containing protein</fullName>
    </recommendedName>
</protein>
<proteinExistence type="predicted"/>
<comment type="caution">
    <text evidence="1">The sequence shown here is derived from an EMBL/GenBank/DDBJ whole genome shotgun (WGS) entry which is preliminary data.</text>
</comment>
<keyword evidence="2" id="KW-1185">Reference proteome</keyword>
<dbReference type="InterPro" id="IPR041966">
    <property type="entry name" value="LOTUS-like"/>
</dbReference>
<name>A0A7U7GAJ1_9GAMM</name>
<evidence type="ECO:0008006" key="3">
    <source>
        <dbReference type="Google" id="ProtNLM"/>
    </source>
</evidence>
<dbReference type="RefSeq" id="WP_034431789.1">
    <property type="nucleotide sequence ID" value="NZ_CBTK010000086.1"/>
</dbReference>
<dbReference type="Gene3D" id="3.30.420.610">
    <property type="entry name" value="LOTUS domain-like"/>
    <property type="match status" value="1"/>
</dbReference>
<dbReference type="Proteomes" id="UP000019184">
    <property type="component" value="Unassembled WGS sequence"/>
</dbReference>
<evidence type="ECO:0000313" key="2">
    <source>
        <dbReference type="Proteomes" id="UP000019184"/>
    </source>
</evidence>
<organism evidence="1 2">
    <name type="scientific">Candidatus Contendobacter odensis Run_B_J11</name>
    <dbReference type="NCBI Taxonomy" id="1400861"/>
    <lineage>
        <taxon>Bacteria</taxon>
        <taxon>Pseudomonadati</taxon>
        <taxon>Pseudomonadota</taxon>
        <taxon>Gammaproteobacteria</taxon>
        <taxon>Candidatus Competibacteraceae</taxon>
        <taxon>Candidatus Contendibacter</taxon>
    </lineage>
</organism>
<evidence type="ECO:0000313" key="1">
    <source>
        <dbReference type="EMBL" id="CDH44601.1"/>
    </source>
</evidence>
<gene>
    <name evidence="1" type="ORF">BN874_1760003</name>
</gene>
<sequence>MEIDIELEKLKNEVLRKIGRNVMLFQQMEHMLKCLLASNKISGYASELKTNHEQRITKIHKQTMGQVVGQYIEGNFSAPKEATNLPEELKEPWFYFRYAIESDDVFYYEKRKMALASLVAERNDLIHHLLPKWNTRSFESSTETELYLDQQREKILLELEALKAEINAIKEFAVFLVSNECKKHIELSLLRQSQLVVWLFEIAQQKARSDGWVVLSNAAHSIHQHFPEELTNLEERYGHKKLKAIILATEFFDITQESTDKGGIRVLYRIKPDLNFTD</sequence>